<keyword evidence="5" id="KW-1185">Reference proteome</keyword>
<dbReference type="Gramene" id="Pp3c10_17370V3.2">
    <property type="protein sequence ID" value="Pp3c10_17370V3.2"/>
    <property type="gene ID" value="Pp3c10_17370"/>
</dbReference>
<sequence length="178" mass="19464">MVLTALSVISVDASREHKELHVPAIFVFGDSLADAGTNTFIPQVTVRADFPPYGKTFFWKPTGRFTNGRTIVDFISQKLELPFAPPFLQPHASFIKGVNFASGGSGLLESTSEDRHVVSMSAQVQLGATQDLCSRPYKSQFWDWAHPTEHVVSILADLLITGNTTMAYPINLKALAAL</sequence>
<reference evidence="4" key="3">
    <citation type="submission" date="2020-12" db="UniProtKB">
        <authorList>
            <consortium name="EnsemblPlants"/>
        </authorList>
    </citation>
    <scope>IDENTIFICATION</scope>
</reference>
<evidence type="ECO:0000256" key="1">
    <source>
        <dbReference type="ARBA" id="ARBA00008668"/>
    </source>
</evidence>
<dbReference type="InterPro" id="IPR044552">
    <property type="entry name" value="GLIP1-5/GLL25"/>
</dbReference>
<protein>
    <recommendedName>
        <fullName evidence="6">GDSL esterase/lipase</fullName>
    </recommendedName>
</protein>
<reference evidence="3 5" key="2">
    <citation type="journal article" date="2018" name="Plant J.">
        <title>The Physcomitrella patens chromosome-scale assembly reveals moss genome structure and evolution.</title>
        <authorList>
            <person name="Lang D."/>
            <person name="Ullrich K.K."/>
            <person name="Murat F."/>
            <person name="Fuchs J."/>
            <person name="Jenkins J."/>
            <person name="Haas F.B."/>
            <person name="Piednoel M."/>
            <person name="Gundlach H."/>
            <person name="Van Bel M."/>
            <person name="Meyberg R."/>
            <person name="Vives C."/>
            <person name="Morata J."/>
            <person name="Symeonidi A."/>
            <person name="Hiss M."/>
            <person name="Muchero W."/>
            <person name="Kamisugi Y."/>
            <person name="Saleh O."/>
            <person name="Blanc G."/>
            <person name="Decker E.L."/>
            <person name="van Gessel N."/>
            <person name="Grimwood J."/>
            <person name="Hayes R.D."/>
            <person name="Graham S.W."/>
            <person name="Gunter L.E."/>
            <person name="McDaniel S.F."/>
            <person name="Hoernstein S.N.W."/>
            <person name="Larsson A."/>
            <person name="Li F.W."/>
            <person name="Perroud P.F."/>
            <person name="Phillips J."/>
            <person name="Ranjan P."/>
            <person name="Rokshar D.S."/>
            <person name="Rothfels C.J."/>
            <person name="Schneider L."/>
            <person name="Shu S."/>
            <person name="Stevenson D.W."/>
            <person name="Thummler F."/>
            <person name="Tillich M."/>
            <person name="Villarreal Aguilar J.C."/>
            <person name="Widiez T."/>
            <person name="Wong G.K."/>
            <person name="Wymore A."/>
            <person name="Zhang Y."/>
            <person name="Zimmer A.D."/>
            <person name="Quatrano R.S."/>
            <person name="Mayer K.F.X."/>
            <person name="Goodstein D."/>
            <person name="Casacuberta J.M."/>
            <person name="Vandepoele K."/>
            <person name="Reski R."/>
            <person name="Cuming A.C."/>
            <person name="Tuskan G.A."/>
            <person name="Maumus F."/>
            <person name="Salse J."/>
            <person name="Schmutz J."/>
            <person name="Rensing S.A."/>
        </authorList>
    </citation>
    <scope>NUCLEOTIDE SEQUENCE [LARGE SCALE GENOMIC DNA]</scope>
    <source>
        <strain evidence="4 5">cv. Gransden 2004</strain>
    </source>
</reference>
<evidence type="ECO:0008006" key="6">
    <source>
        <dbReference type="Google" id="ProtNLM"/>
    </source>
</evidence>
<dbReference type="Gramene" id="Pp3c10_17370V3.1">
    <property type="protein sequence ID" value="Pp3c10_17370V3.1"/>
    <property type="gene ID" value="Pp3c10_17370"/>
</dbReference>
<comment type="similarity">
    <text evidence="1">Belongs to the 'GDSL' lipolytic enzyme family.</text>
</comment>
<gene>
    <name evidence="4" type="primary">LOC112287499</name>
    <name evidence="3" type="ORF">PHYPA_014016</name>
</gene>
<dbReference type="Pfam" id="PF00657">
    <property type="entry name" value="Lipase_GDSL"/>
    <property type="match status" value="1"/>
</dbReference>
<evidence type="ECO:0000256" key="2">
    <source>
        <dbReference type="ARBA" id="ARBA00022729"/>
    </source>
</evidence>
<dbReference type="PaxDb" id="3218-PP1S181_11V6.1"/>
<dbReference type="Proteomes" id="UP000006727">
    <property type="component" value="Chromosome 10"/>
</dbReference>
<dbReference type="RefSeq" id="XP_024386308.1">
    <property type="nucleotide sequence ID" value="XM_024530540.2"/>
</dbReference>
<dbReference type="EnsemblPlants" id="Pp3c10_17370V3.2">
    <property type="protein sequence ID" value="Pp3c10_17370V3.2"/>
    <property type="gene ID" value="Pp3c10_17370"/>
</dbReference>
<dbReference type="AlphaFoldDB" id="A0A2K1JZE4"/>
<evidence type="ECO:0000313" key="5">
    <source>
        <dbReference type="Proteomes" id="UP000006727"/>
    </source>
</evidence>
<proteinExistence type="inferred from homology"/>
<dbReference type="EnsemblPlants" id="Pp3c10_17370V3.1">
    <property type="protein sequence ID" value="Pp3c10_17370V3.1"/>
    <property type="gene ID" value="Pp3c10_17370"/>
</dbReference>
<dbReference type="STRING" id="3218.A0A2K1JZE4"/>
<dbReference type="GO" id="GO:0006629">
    <property type="term" value="P:lipid metabolic process"/>
    <property type="evidence" value="ECO:0007669"/>
    <property type="project" value="InterPro"/>
</dbReference>
<dbReference type="InterPro" id="IPR001087">
    <property type="entry name" value="GDSL"/>
</dbReference>
<dbReference type="InterPro" id="IPR036514">
    <property type="entry name" value="SGNH_hydro_sf"/>
</dbReference>
<evidence type="ECO:0000313" key="3">
    <source>
        <dbReference type="EMBL" id="PNR46896.1"/>
    </source>
</evidence>
<dbReference type="PROSITE" id="PS01098">
    <property type="entry name" value="LIPASE_GDSL_SER"/>
    <property type="match status" value="1"/>
</dbReference>
<keyword evidence="2" id="KW-0732">Signal</keyword>
<evidence type="ECO:0000313" key="4">
    <source>
        <dbReference type="EnsemblPlants" id="Pp3c10_17370V3.1"/>
    </source>
</evidence>
<dbReference type="Gene3D" id="3.40.50.1110">
    <property type="entry name" value="SGNH hydrolase"/>
    <property type="match status" value="1"/>
</dbReference>
<organism evidence="3">
    <name type="scientific">Physcomitrium patens</name>
    <name type="common">Spreading-leaved earth moss</name>
    <name type="synonym">Physcomitrella patens</name>
    <dbReference type="NCBI Taxonomy" id="3218"/>
    <lineage>
        <taxon>Eukaryota</taxon>
        <taxon>Viridiplantae</taxon>
        <taxon>Streptophyta</taxon>
        <taxon>Embryophyta</taxon>
        <taxon>Bryophyta</taxon>
        <taxon>Bryophytina</taxon>
        <taxon>Bryopsida</taxon>
        <taxon>Funariidae</taxon>
        <taxon>Funariales</taxon>
        <taxon>Funariaceae</taxon>
        <taxon>Physcomitrium</taxon>
    </lineage>
</organism>
<name>A0A2K1JZE4_PHYPA</name>
<dbReference type="FunCoup" id="A0A2K1JZE4">
    <property type="interactions" value="36"/>
</dbReference>
<dbReference type="GO" id="GO:0016298">
    <property type="term" value="F:lipase activity"/>
    <property type="evidence" value="ECO:0007669"/>
    <property type="project" value="InterPro"/>
</dbReference>
<dbReference type="InterPro" id="IPR008265">
    <property type="entry name" value="Lipase_GDSL_AS"/>
</dbReference>
<reference evidence="3 5" key="1">
    <citation type="journal article" date="2008" name="Science">
        <title>The Physcomitrella genome reveals evolutionary insights into the conquest of land by plants.</title>
        <authorList>
            <person name="Rensing S."/>
            <person name="Lang D."/>
            <person name="Zimmer A."/>
            <person name="Terry A."/>
            <person name="Salamov A."/>
            <person name="Shapiro H."/>
            <person name="Nishiyama T."/>
            <person name="Perroud P.-F."/>
            <person name="Lindquist E."/>
            <person name="Kamisugi Y."/>
            <person name="Tanahashi T."/>
            <person name="Sakakibara K."/>
            <person name="Fujita T."/>
            <person name="Oishi K."/>
            <person name="Shin-I T."/>
            <person name="Kuroki Y."/>
            <person name="Toyoda A."/>
            <person name="Suzuki Y."/>
            <person name="Hashimoto A."/>
            <person name="Yamaguchi K."/>
            <person name="Sugano A."/>
            <person name="Kohara Y."/>
            <person name="Fujiyama A."/>
            <person name="Anterola A."/>
            <person name="Aoki S."/>
            <person name="Ashton N."/>
            <person name="Barbazuk W.B."/>
            <person name="Barker E."/>
            <person name="Bennetzen J."/>
            <person name="Bezanilla M."/>
            <person name="Blankenship R."/>
            <person name="Cho S.H."/>
            <person name="Dutcher S."/>
            <person name="Estelle M."/>
            <person name="Fawcett J.A."/>
            <person name="Gundlach H."/>
            <person name="Hanada K."/>
            <person name="Heyl A."/>
            <person name="Hicks K.A."/>
            <person name="Hugh J."/>
            <person name="Lohr M."/>
            <person name="Mayer K."/>
            <person name="Melkozernov A."/>
            <person name="Murata T."/>
            <person name="Nelson D."/>
            <person name="Pils B."/>
            <person name="Prigge M."/>
            <person name="Reiss B."/>
            <person name="Renner T."/>
            <person name="Rombauts S."/>
            <person name="Rushton P."/>
            <person name="Sanderfoot A."/>
            <person name="Schween G."/>
            <person name="Shiu S.-H."/>
            <person name="Stueber K."/>
            <person name="Theodoulou F.L."/>
            <person name="Tu H."/>
            <person name="Van de Peer Y."/>
            <person name="Verrier P.J."/>
            <person name="Waters E."/>
            <person name="Wood A."/>
            <person name="Yang L."/>
            <person name="Cove D."/>
            <person name="Cuming A."/>
            <person name="Hasebe M."/>
            <person name="Lucas S."/>
            <person name="Mishler D.B."/>
            <person name="Reski R."/>
            <person name="Grigoriev I."/>
            <person name="Quatrano R.S."/>
            <person name="Boore J.L."/>
        </authorList>
    </citation>
    <scope>NUCLEOTIDE SEQUENCE [LARGE SCALE GENOMIC DNA]</scope>
    <source>
        <strain evidence="4 5">cv. Gransden 2004</strain>
    </source>
</reference>
<accession>A0A2K1JZE4</accession>
<dbReference type="PANTHER" id="PTHR45966">
    <property type="entry name" value="GDSL-LIKE LIPASE/ACYLHYDROLASE"/>
    <property type="match status" value="1"/>
</dbReference>
<dbReference type="PANTHER" id="PTHR45966:SF13">
    <property type="entry name" value="GDSL ESTERASE_LIPASE"/>
    <property type="match status" value="1"/>
</dbReference>
<dbReference type="EMBL" id="ABEU02000010">
    <property type="protein sequence ID" value="PNR46896.1"/>
    <property type="molecule type" value="Genomic_DNA"/>
</dbReference>
<dbReference type="GeneID" id="112287499"/>